<evidence type="ECO:0000313" key="3">
    <source>
        <dbReference type="EMBL" id="OWT59075.1"/>
    </source>
</evidence>
<evidence type="ECO:0000256" key="1">
    <source>
        <dbReference type="ARBA" id="ARBA00022630"/>
    </source>
</evidence>
<dbReference type="Pfam" id="PF00441">
    <property type="entry name" value="Acyl-CoA_dh_1"/>
    <property type="match status" value="1"/>
</dbReference>
<proteinExistence type="predicted"/>
<dbReference type="GO" id="GO:0016627">
    <property type="term" value="F:oxidoreductase activity, acting on the CH-CH group of donors"/>
    <property type="evidence" value="ECO:0007669"/>
    <property type="project" value="InterPro"/>
</dbReference>
<accession>A0A225MCP2</accession>
<feature type="domain" description="Acyl-CoA dehydrogenase/oxidase C-terminal" evidence="2">
    <location>
        <begin position="2"/>
        <end position="51"/>
    </location>
</feature>
<dbReference type="AlphaFoldDB" id="A0A225MCP2"/>
<dbReference type="InterPro" id="IPR036250">
    <property type="entry name" value="AcylCo_DH-like_C"/>
</dbReference>
<reference evidence="4" key="1">
    <citation type="submission" date="2017-06" db="EMBL/GenBank/DDBJ databases">
        <title>Herbaspirillum phytohormonus sp. nov., isolated from the root nodule of Robinia pseudoacacia in lead-zinc mine.</title>
        <authorList>
            <person name="Fan M."/>
            <person name="Lin Y."/>
        </authorList>
    </citation>
    <scope>NUCLEOTIDE SEQUENCE [LARGE SCALE GENOMIC DNA]</scope>
    <source>
        <strain evidence="4">SC-089</strain>
    </source>
</reference>
<comment type="caution">
    <text evidence="3">The sequence shown here is derived from an EMBL/GenBank/DDBJ whole genome shotgun (WGS) entry which is preliminary data.</text>
</comment>
<gene>
    <name evidence="3" type="ORF">CEY11_12860</name>
</gene>
<evidence type="ECO:0000259" key="2">
    <source>
        <dbReference type="Pfam" id="PF00441"/>
    </source>
</evidence>
<organism evidence="3 4">
    <name type="scientific">Candidimonas nitroreducens</name>
    <dbReference type="NCBI Taxonomy" id="683354"/>
    <lineage>
        <taxon>Bacteria</taxon>
        <taxon>Pseudomonadati</taxon>
        <taxon>Pseudomonadota</taxon>
        <taxon>Betaproteobacteria</taxon>
        <taxon>Burkholderiales</taxon>
        <taxon>Alcaligenaceae</taxon>
        <taxon>Candidimonas</taxon>
    </lineage>
</organism>
<dbReference type="InterPro" id="IPR009075">
    <property type="entry name" value="AcylCo_DH/oxidase_C"/>
</dbReference>
<dbReference type="Gene3D" id="1.20.140.10">
    <property type="entry name" value="Butyryl-CoA Dehydrogenase, subunit A, domain 3"/>
    <property type="match status" value="1"/>
</dbReference>
<keyword evidence="4" id="KW-1185">Reference proteome</keyword>
<dbReference type="SUPFAM" id="SSF47203">
    <property type="entry name" value="Acyl-CoA dehydrogenase C-terminal domain-like"/>
    <property type="match status" value="1"/>
</dbReference>
<sequence>MESAINITNNALQLRGSSGYGRVFPTEGQAWNSRMFTITGGTARILRTQIAPLVRGLKLP</sequence>
<name>A0A225MCP2_9BURK</name>
<protein>
    <recommendedName>
        <fullName evidence="2">Acyl-CoA dehydrogenase/oxidase C-terminal domain-containing protein</fullName>
    </recommendedName>
</protein>
<dbReference type="RefSeq" id="WP_088603806.1">
    <property type="nucleotide sequence ID" value="NZ_NJIH01000007.1"/>
</dbReference>
<keyword evidence="1" id="KW-0285">Flavoprotein</keyword>
<evidence type="ECO:0000313" key="4">
    <source>
        <dbReference type="Proteomes" id="UP000214603"/>
    </source>
</evidence>
<dbReference type="Proteomes" id="UP000214603">
    <property type="component" value="Unassembled WGS sequence"/>
</dbReference>
<dbReference type="EMBL" id="NJIH01000007">
    <property type="protein sequence ID" value="OWT59075.1"/>
    <property type="molecule type" value="Genomic_DNA"/>
</dbReference>